<dbReference type="GO" id="GO:0090729">
    <property type="term" value="F:toxin activity"/>
    <property type="evidence" value="ECO:0007669"/>
    <property type="project" value="UniProtKB-KW"/>
</dbReference>
<keyword evidence="6" id="KW-0843">Virulence</keyword>
<evidence type="ECO:0000256" key="2">
    <source>
        <dbReference type="ARBA" id="ARBA00007697"/>
    </source>
</evidence>
<comment type="subcellular location">
    <subcellularLocation>
        <location evidence="1">Secreted</location>
    </subcellularLocation>
</comment>
<evidence type="ECO:0000256" key="7">
    <source>
        <dbReference type="ARBA" id="ARBA00023157"/>
    </source>
</evidence>
<evidence type="ECO:0000256" key="5">
    <source>
        <dbReference type="ARBA" id="ARBA00022861"/>
    </source>
</evidence>
<evidence type="ECO:0000256" key="1">
    <source>
        <dbReference type="ARBA" id="ARBA00004613"/>
    </source>
</evidence>
<keyword evidence="8" id="KW-0732">Signal</keyword>
<evidence type="ECO:0000256" key="8">
    <source>
        <dbReference type="SAM" id="SignalP"/>
    </source>
</evidence>
<dbReference type="EMBL" id="CQEM01000002">
    <property type="protein sequence ID" value="CNK67325.1"/>
    <property type="molecule type" value="Genomic_DNA"/>
</dbReference>
<evidence type="ECO:0000313" key="10">
    <source>
        <dbReference type="Proteomes" id="UP000040088"/>
    </source>
</evidence>
<dbReference type="Proteomes" id="UP000040088">
    <property type="component" value="Unassembled WGS sequence"/>
</dbReference>
<gene>
    <name evidence="9" type="primary">ystB</name>
    <name evidence="9" type="ORF">ERS008460_00524</name>
</gene>
<dbReference type="GO" id="GO:0005615">
    <property type="term" value="C:extracellular space"/>
    <property type="evidence" value="ECO:0007669"/>
    <property type="project" value="InterPro"/>
</dbReference>
<keyword evidence="5" id="KW-0260">Enterotoxin</keyword>
<dbReference type="RefSeq" id="WP_072080909.1">
    <property type="nucleotide sequence ID" value="NZ_CABMLM010000009.1"/>
</dbReference>
<keyword evidence="7" id="KW-1015">Disulfide bond</keyword>
<name>A0A0T9T847_YERAE</name>
<comment type="similarity">
    <text evidence="2">Belongs to the heat-stable enterotoxin family.</text>
</comment>
<dbReference type="OrthoDB" id="6470826at2"/>
<dbReference type="Pfam" id="PF02048">
    <property type="entry name" value="Enterotoxin_ST"/>
    <property type="match status" value="1"/>
</dbReference>
<dbReference type="PROSITE" id="PS00273">
    <property type="entry name" value="ENTEROTOXIN_H_STABLE"/>
    <property type="match status" value="1"/>
</dbReference>
<evidence type="ECO:0000256" key="4">
    <source>
        <dbReference type="ARBA" id="ARBA00022656"/>
    </source>
</evidence>
<feature type="signal peptide" evidence="8">
    <location>
        <begin position="1"/>
        <end position="19"/>
    </location>
</feature>
<evidence type="ECO:0000256" key="6">
    <source>
        <dbReference type="ARBA" id="ARBA00023026"/>
    </source>
</evidence>
<reference evidence="10" key="1">
    <citation type="submission" date="2015-03" db="EMBL/GenBank/DDBJ databases">
        <authorList>
            <consortium name="Pathogen Informatics"/>
        </authorList>
    </citation>
    <scope>NUCLEOTIDE SEQUENCE [LARGE SCALE GENOMIC DNA]</scope>
    <source>
        <strain evidence="10">IP27925</strain>
    </source>
</reference>
<dbReference type="InterPro" id="IPR001489">
    <property type="entry name" value="Heat-stable_enterotox_STa"/>
</dbReference>
<dbReference type="AlphaFoldDB" id="A0A0T9T847"/>
<dbReference type="GeneID" id="98906534"/>
<keyword evidence="3" id="KW-0964">Secreted</keyword>
<sequence length="72" mass="7806">MIKVTIFLALMLSSFCSFSQDKVLNGPNDISSIPITVEVKNKECNVEPPSILEGDYGDWCCEICCNPACAGC</sequence>
<proteinExistence type="inferred from homology"/>
<accession>A0A0T9T847</accession>
<keyword evidence="4" id="KW-0800">Toxin</keyword>
<organism evidence="9 10">
    <name type="scientific">Yersinia aleksiciae</name>
    <dbReference type="NCBI Taxonomy" id="263819"/>
    <lineage>
        <taxon>Bacteria</taxon>
        <taxon>Pseudomonadati</taxon>
        <taxon>Pseudomonadota</taxon>
        <taxon>Gammaproteobacteria</taxon>
        <taxon>Enterobacterales</taxon>
        <taxon>Yersiniaceae</taxon>
        <taxon>Yersinia</taxon>
    </lineage>
</organism>
<protein>
    <submittedName>
        <fullName evidence="9">Y-STB</fullName>
    </submittedName>
</protein>
<evidence type="ECO:0000313" key="9">
    <source>
        <dbReference type="EMBL" id="CNK67325.1"/>
    </source>
</evidence>
<dbReference type="InterPro" id="IPR019806">
    <property type="entry name" value="Heat-stable_enterotox_CS"/>
</dbReference>
<feature type="chain" id="PRO_5006697482" evidence="8">
    <location>
        <begin position="20"/>
        <end position="72"/>
    </location>
</feature>
<evidence type="ECO:0000256" key="3">
    <source>
        <dbReference type="ARBA" id="ARBA00022525"/>
    </source>
</evidence>